<name>A0ABD0YWA4_9HEMI</name>
<comment type="caution">
    <text evidence="1">The sequence shown here is derived from an EMBL/GenBank/DDBJ whole genome shotgun (WGS) entry which is preliminary data.</text>
</comment>
<dbReference type="Gene3D" id="3.40.1230.10">
    <property type="entry name" value="MTH938-like"/>
    <property type="match status" value="1"/>
</dbReference>
<dbReference type="Proteomes" id="UP001558652">
    <property type="component" value="Unassembled WGS sequence"/>
</dbReference>
<sequence length="133" mass="14970">QDGFRLNNGVFIVGPVVLFQNTVLCWNVQEDHDINEKSLSLFTILEPKLDILIIGCGKTGPHISQIDRNLLPVRQRYKINIEVMPTEKAAATFNFLTAEERYVAAALIPPVHVQLHDDDIVKAKSQKTGLHKE</sequence>
<feature type="non-terminal residue" evidence="1">
    <location>
        <position position="1"/>
    </location>
</feature>
<dbReference type="SUPFAM" id="SSF64076">
    <property type="entry name" value="MTH938-like"/>
    <property type="match status" value="1"/>
</dbReference>
<dbReference type="InterPro" id="IPR036748">
    <property type="entry name" value="MTH938-like_sf"/>
</dbReference>
<dbReference type="AlphaFoldDB" id="A0ABD0YWA4"/>
<dbReference type="EMBL" id="JBFDAA010000009">
    <property type="protein sequence ID" value="KAL1129478.1"/>
    <property type="molecule type" value="Genomic_DNA"/>
</dbReference>
<reference evidence="1 2" key="1">
    <citation type="submission" date="2024-07" db="EMBL/GenBank/DDBJ databases">
        <title>Chromosome-level genome assembly of the water stick insect Ranatra chinensis (Heteroptera: Nepidae).</title>
        <authorList>
            <person name="Liu X."/>
        </authorList>
    </citation>
    <scope>NUCLEOTIDE SEQUENCE [LARGE SCALE GENOMIC DNA]</scope>
    <source>
        <strain evidence="1">Cailab_2021Rc</strain>
        <tissue evidence="1">Muscle</tissue>
    </source>
</reference>
<proteinExistence type="predicted"/>
<dbReference type="PANTHER" id="PTHR21192">
    <property type="entry name" value="NUCLEAR PROTEIN E3-3"/>
    <property type="match status" value="1"/>
</dbReference>
<evidence type="ECO:0000313" key="1">
    <source>
        <dbReference type="EMBL" id="KAL1129478.1"/>
    </source>
</evidence>
<dbReference type="PANTHER" id="PTHR21192:SF2">
    <property type="entry name" value="NADH DEHYDROGENASE [UBIQUINONE] 1 ALPHA SUBCOMPLEX ASSEMBLY FACTOR 3"/>
    <property type="match status" value="1"/>
</dbReference>
<dbReference type="InterPro" id="IPR007523">
    <property type="entry name" value="NDUFAF3/AAMDC"/>
</dbReference>
<keyword evidence="2" id="KW-1185">Reference proteome</keyword>
<organism evidence="1 2">
    <name type="scientific">Ranatra chinensis</name>
    <dbReference type="NCBI Taxonomy" id="642074"/>
    <lineage>
        <taxon>Eukaryota</taxon>
        <taxon>Metazoa</taxon>
        <taxon>Ecdysozoa</taxon>
        <taxon>Arthropoda</taxon>
        <taxon>Hexapoda</taxon>
        <taxon>Insecta</taxon>
        <taxon>Pterygota</taxon>
        <taxon>Neoptera</taxon>
        <taxon>Paraneoptera</taxon>
        <taxon>Hemiptera</taxon>
        <taxon>Heteroptera</taxon>
        <taxon>Panheteroptera</taxon>
        <taxon>Nepomorpha</taxon>
        <taxon>Nepidae</taxon>
        <taxon>Ranatrinae</taxon>
        <taxon>Ranatra</taxon>
    </lineage>
</organism>
<evidence type="ECO:0008006" key="3">
    <source>
        <dbReference type="Google" id="ProtNLM"/>
    </source>
</evidence>
<evidence type="ECO:0000313" key="2">
    <source>
        <dbReference type="Proteomes" id="UP001558652"/>
    </source>
</evidence>
<protein>
    <recommendedName>
        <fullName evidence="3">NADH dehydrogenase [ubiquinone] 1 alpha subcomplex assembly factor 3</fullName>
    </recommendedName>
</protein>
<gene>
    <name evidence="1" type="ORF">AAG570_014004</name>
</gene>
<accession>A0ABD0YWA4</accession>
<dbReference type="Pfam" id="PF04430">
    <property type="entry name" value="DUF498"/>
    <property type="match status" value="1"/>
</dbReference>